<dbReference type="GO" id="GO:0004519">
    <property type="term" value="F:endonuclease activity"/>
    <property type="evidence" value="ECO:0007669"/>
    <property type="project" value="InterPro"/>
</dbReference>
<dbReference type="KEGG" id="psu:Psesu_1726"/>
<gene>
    <name evidence="4" type="ordered locus">Psesu_1726</name>
</gene>
<keyword evidence="2 4" id="KW-0812">Transmembrane</keyword>
<dbReference type="SUPFAM" id="SSF52980">
    <property type="entry name" value="Restriction endonuclease-like"/>
    <property type="match status" value="1"/>
</dbReference>
<dbReference type="InterPro" id="IPR007560">
    <property type="entry name" value="Restrct_endonuc_IV_Mrr"/>
</dbReference>
<dbReference type="eggNOG" id="COG1787">
    <property type="taxonomic scope" value="Bacteria"/>
</dbReference>
<protein>
    <submittedName>
        <fullName evidence="4">Putative transmembrane protein</fullName>
    </submittedName>
</protein>
<dbReference type="HOGENOM" id="CLU_072330_0_0_6"/>
<organism evidence="4 5">
    <name type="scientific">Pseudoxanthomonas suwonensis (strain 11-1)</name>
    <dbReference type="NCBI Taxonomy" id="743721"/>
    <lineage>
        <taxon>Bacteria</taxon>
        <taxon>Pseudomonadati</taxon>
        <taxon>Pseudomonadota</taxon>
        <taxon>Gammaproteobacteria</taxon>
        <taxon>Lysobacterales</taxon>
        <taxon>Lysobacteraceae</taxon>
        <taxon>Pseudoxanthomonas</taxon>
    </lineage>
</organism>
<dbReference type="InterPro" id="IPR011335">
    <property type="entry name" value="Restrct_endonuc-II-like"/>
</dbReference>
<accession>E6WTR9</accession>
<name>E6WTR9_PSEUU</name>
<feature type="region of interest" description="Disordered" evidence="1">
    <location>
        <begin position="221"/>
        <end position="252"/>
    </location>
</feature>
<dbReference type="GO" id="GO:0003677">
    <property type="term" value="F:DNA binding"/>
    <property type="evidence" value="ECO:0007669"/>
    <property type="project" value="InterPro"/>
</dbReference>
<dbReference type="EMBL" id="CP002446">
    <property type="protein sequence ID" value="ADV27568.1"/>
    <property type="molecule type" value="Genomic_DNA"/>
</dbReference>
<feature type="transmembrane region" description="Helical" evidence="2">
    <location>
        <begin position="187"/>
        <end position="206"/>
    </location>
</feature>
<keyword evidence="5" id="KW-1185">Reference proteome</keyword>
<reference evidence="4 5" key="1">
    <citation type="submission" date="2011-01" db="EMBL/GenBank/DDBJ databases">
        <title>Complete sequence of Pseudoxanthomonas suwonensis 11-1.</title>
        <authorList>
            <consortium name="US DOE Joint Genome Institute"/>
            <person name="Lucas S."/>
            <person name="Copeland A."/>
            <person name="Lapidus A."/>
            <person name="Cheng J.-F."/>
            <person name="Goodwin L."/>
            <person name="Pitluck S."/>
            <person name="Teshima H."/>
            <person name="Detter J.C."/>
            <person name="Han C."/>
            <person name="Tapia R."/>
            <person name="Land M."/>
            <person name="Hauser L."/>
            <person name="Kyrpides N."/>
            <person name="Ivanova N."/>
            <person name="Ovchinnikova G."/>
            <person name="Siebers A.K."/>
            <person name="Allgaier M."/>
            <person name="Thelen M.P."/>
            <person name="Hugenholtz P."/>
            <person name="Gladden J."/>
            <person name="Woyke T."/>
        </authorList>
    </citation>
    <scope>NUCLEOTIDE SEQUENCE [LARGE SCALE GENOMIC DNA]</scope>
    <source>
        <strain evidence="5">11-1</strain>
    </source>
</reference>
<dbReference type="STRING" id="743721.Psesu_1726"/>
<evidence type="ECO:0000313" key="5">
    <source>
        <dbReference type="Proteomes" id="UP000008632"/>
    </source>
</evidence>
<keyword evidence="2" id="KW-0472">Membrane</keyword>
<evidence type="ECO:0000256" key="2">
    <source>
        <dbReference type="SAM" id="Phobius"/>
    </source>
</evidence>
<keyword evidence="2" id="KW-1133">Transmembrane helix</keyword>
<feature type="transmembrane region" description="Helical" evidence="2">
    <location>
        <begin position="16"/>
        <end position="36"/>
    </location>
</feature>
<proteinExistence type="predicted"/>
<evidence type="ECO:0000259" key="3">
    <source>
        <dbReference type="Pfam" id="PF04471"/>
    </source>
</evidence>
<dbReference type="Pfam" id="PF04471">
    <property type="entry name" value="Mrr_cat"/>
    <property type="match status" value="1"/>
</dbReference>
<evidence type="ECO:0000313" key="4">
    <source>
        <dbReference type="EMBL" id="ADV27568.1"/>
    </source>
</evidence>
<feature type="domain" description="Restriction endonuclease type IV Mrr" evidence="3">
    <location>
        <begin position="55"/>
        <end position="164"/>
    </location>
</feature>
<sequence>MYHPATAFEEANGELMSAWILGGSLALLTAAVGLPYTWYVRRGTHRCAAGLRAIAALRWKELATLVGQAMQQRGLRDFQGHPGALHPGSRLLMTDGNRRWLLSCKHGRAYRLARRHIHQLMEEMDLAGAHHGILLTEGKARPDAQASAARHGIEIIDGRRLWSLVRPYLSPLVLVQIEAEAERRTRLETLGVAIFALVLAIGLGAWGDRLEAALSRGKGPVAAEASTAPAGTEADPPASQMSEPPPLPEDADIEAFPDEATLQLYRNEVVRSVSQKPGVGRAYWLTHHTLVVNRTGSIDAIWPLICAELERYPALRAVRVQLNPRPGRDEQVRWRQCRVQ</sequence>
<dbReference type="GO" id="GO:0009307">
    <property type="term" value="P:DNA restriction-modification system"/>
    <property type="evidence" value="ECO:0007669"/>
    <property type="project" value="InterPro"/>
</dbReference>
<dbReference type="Proteomes" id="UP000008632">
    <property type="component" value="Chromosome"/>
</dbReference>
<dbReference type="AlphaFoldDB" id="E6WTR9"/>
<evidence type="ECO:0000256" key="1">
    <source>
        <dbReference type="SAM" id="MobiDB-lite"/>
    </source>
</evidence>